<keyword evidence="3 7" id="KW-0812">Transmembrane</keyword>
<evidence type="ECO:0000313" key="9">
    <source>
        <dbReference type="Proteomes" id="UP000554235"/>
    </source>
</evidence>
<feature type="transmembrane region" description="Helical" evidence="7">
    <location>
        <begin position="189"/>
        <end position="208"/>
    </location>
</feature>
<accession>A0A8H4L6D9</accession>
<evidence type="ECO:0000256" key="2">
    <source>
        <dbReference type="ARBA" id="ARBA00022448"/>
    </source>
</evidence>
<dbReference type="AlphaFoldDB" id="A0A8H4L6D9"/>
<dbReference type="FunFam" id="1.20.1250.20:FF:000386">
    <property type="entry name" value="MFS general substrate transporter"/>
    <property type="match status" value="1"/>
</dbReference>
<dbReference type="PANTHER" id="PTHR43791">
    <property type="entry name" value="PERMEASE-RELATED"/>
    <property type="match status" value="1"/>
</dbReference>
<keyword evidence="4 7" id="KW-1133">Transmembrane helix</keyword>
<comment type="caution">
    <text evidence="8">The sequence shown here is derived from an EMBL/GenBank/DDBJ whole genome shotgun (WGS) entry which is preliminary data.</text>
</comment>
<keyword evidence="5 7" id="KW-0472">Membrane</keyword>
<dbReference type="Pfam" id="PF07690">
    <property type="entry name" value="MFS_1"/>
    <property type="match status" value="1"/>
</dbReference>
<feature type="transmembrane region" description="Helical" evidence="7">
    <location>
        <begin position="142"/>
        <end position="161"/>
    </location>
</feature>
<feature type="transmembrane region" description="Helical" evidence="7">
    <location>
        <begin position="47"/>
        <end position="66"/>
    </location>
</feature>
<feature type="transmembrane region" description="Helical" evidence="7">
    <location>
        <begin position="278"/>
        <end position="300"/>
    </location>
</feature>
<dbReference type="Gene3D" id="1.20.1250.20">
    <property type="entry name" value="MFS general substrate transporter like domains"/>
    <property type="match status" value="2"/>
</dbReference>
<evidence type="ECO:0000256" key="4">
    <source>
        <dbReference type="ARBA" id="ARBA00022989"/>
    </source>
</evidence>
<dbReference type="OrthoDB" id="3639251at2759"/>
<evidence type="ECO:0000256" key="3">
    <source>
        <dbReference type="ARBA" id="ARBA00022692"/>
    </source>
</evidence>
<keyword evidence="9" id="KW-1185">Reference proteome</keyword>
<dbReference type="InterPro" id="IPR036259">
    <property type="entry name" value="MFS_trans_sf"/>
</dbReference>
<evidence type="ECO:0000256" key="7">
    <source>
        <dbReference type="SAM" id="Phobius"/>
    </source>
</evidence>
<protein>
    <submittedName>
        <fullName evidence="8">Major facilitator superfamily transporter</fullName>
    </submittedName>
</protein>
<dbReference type="GO" id="GO:0016020">
    <property type="term" value="C:membrane"/>
    <property type="evidence" value="ECO:0007669"/>
    <property type="project" value="UniProtKB-SubCell"/>
</dbReference>
<evidence type="ECO:0000256" key="5">
    <source>
        <dbReference type="ARBA" id="ARBA00023136"/>
    </source>
</evidence>
<organism evidence="8 9">
    <name type="scientific">Fusarium albosuccineum</name>
    <dbReference type="NCBI Taxonomy" id="1237068"/>
    <lineage>
        <taxon>Eukaryota</taxon>
        <taxon>Fungi</taxon>
        <taxon>Dikarya</taxon>
        <taxon>Ascomycota</taxon>
        <taxon>Pezizomycotina</taxon>
        <taxon>Sordariomycetes</taxon>
        <taxon>Hypocreomycetidae</taxon>
        <taxon>Hypocreales</taxon>
        <taxon>Nectriaceae</taxon>
        <taxon>Fusarium</taxon>
        <taxon>Fusarium decemcellulare species complex</taxon>
    </lineage>
</organism>
<evidence type="ECO:0000313" key="8">
    <source>
        <dbReference type="EMBL" id="KAF4462470.1"/>
    </source>
</evidence>
<proteinExistence type="predicted"/>
<dbReference type="Proteomes" id="UP000554235">
    <property type="component" value="Unassembled WGS sequence"/>
</dbReference>
<evidence type="ECO:0000256" key="1">
    <source>
        <dbReference type="ARBA" id="ARBA00004141"/>
    </source>
</evidence>
<feature type="transmembrane region" description="Helical" evidence="7">
    <location>
        <begin position="78"/>
        <end position="101"/>
    </location>
</feature>
<feature type="transmembrane region" description="Helical" evidence="7">
    <location>
        <begin position="312"/>
        <end position="332"/>
    </location>
</feature>
<keyword evidence="2" id="KW-0813">Transport</keyword>
<dbReference type="GO" id="GO:0022857">
    <property type="term" value="F:transmembrane transporter activity"/>
    <property type="evidence" value="ECO:0007669"/>
    <property type="project" value="InterPro"/>
</dbReference>
<dbReference type="SUPFAM" id="SSF103473">
    <property type="entry name" value="MFS general substrate transporter"/>
    <property type="match status" value="1"/>
</dbReference>
<gene>
    <name evidence="8" type="ORF">FALBO_10730</name>
</gene>
<dbReference type="InterPro" id="IPR011701">
    <property type="entry name" value="MFS"/>
</dbReference>
<sequence>MLLVTCKTTGHLCAVRFFIGLAESGFYPGFQYIVGSWYRKDELGKRASIFLALGNIGSMVSGYIMAGDHKLNGVGGFYGWQWLFLICGIISLPIALLGYVIMPDMPETTRAWYLTADEVKLAERRMELEGRAKRAPFTKAKVKKILTSWHIWSFALLYTLFNNGNAGQTQPGFALWLKSEGYSVEHVNVYPTVMDGLGVISTIIFAWISDTVCRGERSPPIMASGVIKIIAYTGLTVWNISAPFKWACFMLCGAAGGISGLIFTWVQEICSDDNEKRALVSASMNEITYVFQAWLPLVIWQQVESPRYPKGFPSMLGMGIVLIAVSGVIDVLHKREKKVKTRLQEDDQVSSSEA</sequence>
<reference evidence="8 9" key="1">
    <citation type="submission" date="2020-01" db="EMBL/GenBank/DDBJ databases">
        <title>Identification and distribution of gene clusters putatively required for synthesis of sphingolipid metabolism inhibitors in phylogenetically diverse species of the filamentous fungus Fusarium.</title>
        <authorList>
            <person name="Kim H.-S."/>
            <person name="Busman M."/>
            <person name="Brown D.W."/>
            <person name="Divon H."/>
            <person name="Uhlig S."/>
            <person name="Proctor R.H."/>
        </authorList>
    </citation>
    <scope>NUCLEOTIDE SEQUENCE [LARGE SCALE GENOMIC DNA]</scope>
    <source>
        <strain evidence="8 9">NRRL 20459</strain>
    </source>
</reference>
<keyword evidence="6" id="KW-0325">Glycoprotein</keyword>
<evidence type="ECO:0000256" key="6">
    <source>
        <dbReference type="ARBA" id="ARBA00023180"/>
    </source>
</evidence>
<dbReference type="PANTHER" id="PTHR43791:SF39">
    <property type="entry name" value="TRANSPORTER LIZ1_SEO1, PUTATIVE (AFU_ORTHOLOGUE AFUA_3G00980)-RELATED"/>
    <property type="match status" value="1"/>
</dbReference>
<name>A0A8H4L6D9_9HYPO</name>
<feature type="transmembrane region" description="Helical" evidence="7">
    <location>
        <begin position="244"/>
        <end position="266"/>
    </location>
</feature>
<comment type="subcellular location">
    <subcellularLocation>
        <location evidence="1">Membrane</location>
        <topology evidence="1">Multi-pass membrane protein</topology>
    </subcellularLocation>
</comment>
<dbReference type="EMBL" id="JAADYS010001534">
    <property type="protein sequence ID" value="KAF4462470.1"/>
    <property type="molecule type" value="Genomic_DNA"/>
</dbReference>
<feature type="transmembrane region" description="Helical" evidence="7">
    <location>
        <begin position="220"/>
        <end position="238"/>
    </location>
</feature>